<dbReference type="GO" id="GO:0016491">
    <property type="term" value="F:oxidoreductase activity"/>
    <property type="evidence" value="ECO:0007669"/>
    <property type="project" value="UniProtKB-KW"/>
</dbReference>
<dbReference type="EMBL" id="VLLB01000008">
    <property type="protein sequence ID" value="TWI62572.1"/>
    <property type="molecule type" value="Genomic_DNA"/>
</dbReference>
<dbReference type="Pfam" id="PF19112">
    <property type="entry name" value="VanA_C"/>
    <property type="match status" value="1"/>
</dbReference>
<dbReference type="RefSeq" id="WP_145651424.1">
    <property type="nucleotide sequence ID" value="NZ_VLLB01000008.1"/>
</dbReference>
<accession>A0A562R0H6</accession>
<evidence type="ECO:0000313" key="4">
    <source>
        <dbReference type="Proteomes" id="UP000318431"/>
    </source>
</evidence>
<sequence>MTARTSDKNVLNAWLTVGPASRLVGTSQDRPYTTQLIGLRACVWQGAGAAPSAFLAGNQVHVQIRYGYIWIWPEGTPGALFDFAEYGEAGRRIVDSDGIGVAVSGLRMIENFLDMGHFPFVHAAYLGEVPNTEVAPYAVRIDEVSDEIWATECCFVQPKSSIASTTPLEVRYVYRVMQPFAAMLYKTSFLHPGCMDVLTLFVQPVAEDRIIAYGLLAYLDDQSTENDLISFQHTIFGQDKPILENQVPKCLPLRPGSEVPARCDAASIAYRRWLQGRGMQYGAIVD</sequence>
<dbReference type="Proteomes" id="UP000318431">
    <property type="component" value="Unassembled WGS sequence"/>
</dbReference>
<feature type="domain" description="Vanillate O-demethylase oxygenase-like C-terminal catalytic" evidence="2">
    <location>
        <begin position="107"/>
        <end position="275"/>
    </location>
</feature>
<proteinExistence type="predicted"/>
<organism evidence="3 4">
    <name type="scientific">Pseudoduganella lurida</name>
    <dbReference type="NCBI Taxonomy" id="1036180"/>
    <lineage>
        <taxon>Bacteria</taxon>
        <taxon>Pseudomonadati</taxon>
        <taxon>Pseudomonadota</taxon>
        <taxon>Betaproteobacteria</taxon>
        <taxon>Burkholderiales</taxon>
        <taxon>Oxalobacteraceae</taxon>
        <taxon>Telluria group</taxon>
        <taxon>Pseudoduganella</taxon>
    </lineage>
</organism>
<reference evidence="3 4" key="1">
    <citation type="journal article" date="2015" name="Stand. Genomic Sci.">
        <title>Genomic Encyclopedia of Bacterial and Archaeal Type Strains, Phase III: the genomes of soil and plant-associated and newly described type strains.</title>
        <authorList>
            <person name="Whitman W.B."/>
            <person name="Woyke T."/>
            <person name="Klenk H.P."/>
            <person name="Zhou Y."/>
            <person name="Lilburn T.G."/>
            <person name="Beck B.J."/>
            <person name="De Vos P."/>
            <person name="Vandamme P."/>
            <person name="Eisen J.A."/>
            <person name="Garrity G."/>
            <person name="Hugenholtz P."/>
            <person name="Kyrpides N.C."/>
        </authorList>
    </citation>
    <scope>NUCLEOTIDE SEQUENCE [LARGE SCALE GENOMIC DNA]</scope>
    <source>
        <strain evidence="3 4">CGMCC 1.10822</strain>
    </source>
</reference>
<name>A0A562R0H6_9BURK</name>
<evidence type="ECO:0000256" key="1">
    <source>
        <dbReference type="ARBA" id="ARBA00023002"/>
    </source>
</evidence>
<dbReference type="Gene3D" id="3.90.380.10">
    <property type="entry name" value="Naphthalene 1,2-dioxygenase Alpha Subunit, Chain A, domain 1"/>
    <property type="match status" value="1"/>
</dbReference>
<dbReference type="OrthoDB" id="9769355at2"/>
<evidence type="ECO:0000259" key="2">
    <source>
        <dbReference type="Pfam" id="PF19112"/>
    </source>
</evidence>
<keyword evidence="4" id="KW-1185">Reference proteome</keyword>
<protein>
    <recommendedName>
        <fullName evidence="2">Vanillate O-demethylase oxygenase-like C-terminal catalytic domain-containing protein</fullName>
    </recommendedName>
</protein>
<dbReference type="InterPro" id="IPR044043">
    <property type="entry name" value="VanA_C_cat"/>
</dbReference>
<comment type="caution">
    <text evidence="3">The sequence shown here is derived from an EMBL/GenBank/DDBJ whole genome shotgun (WGS) entry which is preliminary data.</text>
</comment>
<evidence type="ECO:0000313" key="3">
    <source>
        <dbReference type="EMBL" id="TWI62572.1"/>
    </source>
</evidence>
<keyword evidence="1" id="KW-0560">Oxidoreductase</keyword>
<gene>
    <name evidence="3" type="ORF">IP91_04093</name>
</gene>
<dbReference type="AlphaFoldDB" id="A0A562R0H6"/>
<dbReference type="SUPFAM" id="SSF55961">
    <property type="entry name" value="Bet v1-like"/>
    <property type="match status" value="1"/>
</dbReference>